<evidence type="ECO:0000313" key="1">
    <source>
        <dbReference type="EMBL" id="VAW39621.1"/>
    </source>
</evidence>
<protein>
    <submittedName>
        <fullName evidence="1">Uncharacterized protein</fullName>
    </submittedName>
</protein>
<organism evidence="1">
    <name type="scientific">hydrothermal vent metagenome</name>
    <dbReference type="NCBI Taxonomy" id="652676"/>
    <lineage>
        <taxon>unclassified sequences</taxon>
        <taxon>metagenomes</taxon>
        <taxon>ecological metagenomes</taxon>
    </lineage>
</organism>
<sequence length="182" mass="20918">MDLVDIIAEKYFLGQEFLTWLWYKSEERGGAVELPGMGDVLVVFEKHMLLEYGDGDSFEKVICQGLQAELKEARTGLRMGKKLEQARIMIGRGDYEWNMTVKASRFEFRSVKTPKTVDTAAEQDDPAAVEGRILDKIGLYEEALNVFDELFRLYLGVRLSAAWEEELGRLREWIAGKAEDRR</sequence>
<accession>A0A3B0V9U3</accession>
<dbReference type="AlphaFoldDB" id="A0A3B0V9U3"/>
<proteinExistence type="predicted"/>
<dbReference type="EMBL" id="UOEX01000290">
    <property type="protein sequence ID" value="VAW39621.1"/>
    <property type="molecule type" value="Genomic_DNA"/>
</dbReference>
<reference evidence="1" key="1">
    <citation type="submission" date="2018-06" db="EMBL/GenBank/DDBJ databases">
        <authorList>
            <person name="Zhirakovskaya E."/>
        </authorList>
    </citation>
    <scope>NUCLEOTIDE SEQUENCE</scope>
</reference>
<gene>
    <name evidence="1" type="ORF">MNBD_DELTA03-1532</name>
</gene>
<name>A0A3B0V9U3_9ZZZZ</name>